<sequence>MSKIGIIGMGHVGADLGNTLCQAGQVDELVIIDKKADKITAEALEYQDAMLSTNQTVKIFTQDVELLKDADIVVISFGSQSIDNEDRTSELKDNAASVREMIPQIVSTGFRGIFLVISNPCDVITALVQEVSGFPAHRIIGTGTSLDTNRMRRIVGQEFGVSPQSVEGYVLGEHGESQFVAWSTVRIGSQLLTDTYDVSQEKLEWMKEETRLGGWHIHQAKGWTSYGISSTAARIIQSILKDEQKIYPVSTWDKTKDIFLGYPAVIGKQGVVKRLELALTDEETAKYQKSAVKIKSFFEKV</sequence>
<evidence type="ECO:0000256" key="6">
    <source>
        <dbReference type="NCBIfam" id="TIGR01771"/>
    </source>
</evidence>
<dbReference type="Gene3D" id="3.90.110.10">
    <property type="entry name" value="Lactate dehydrogenase/glycoside hydrolase, family 4, C-terminal"/>
    <property type="match status" value="1"/>
</dbReference>
<dbReference type="GO" id="GO:0005737">
    <property type="term" value="C:cytoplasm"/>
    <property type="evidence" value="ECO:0007669"/>
    <property type="project" value="UniProtKB-UniRule"/>
</dbReference>
<evidence type="ECO:0000259" key="10">
    <source>
        <dbReference type="Pfam" id="PF00056"/>
    </source>
</evidence>
<evidence type="ECO:0000259" key="11">
    <source>
        <dbReference type="Pfam" id="PF02866"/>
    </source>
</evidence>
<comment type="pathway">
    <text evidence="1">Fermentation; pyruvate fermentation to lactate; (S)-lactate from pyruvate: step 1/1.</text>
</comment>
<evidence type="ECO:0000256" key="2">
    <source>
        <dbReference type="ARBA" id="ARBA00006054"/>
    </source>
</evidence>
<dbReference type="Proteomes" id="UP000287857">
    <property type="component" value="Unassembled WGS sequence"/>
</dbReference>
<feature type="binding site" evidence="8">
    <location>
        <position position="94"/>
    </location>
    <ligand>
        <name>NAD(+)</name>
        <dbReference type="ChEBI" id="CHEBI:57540"/>
    </ligand>
</feature>
<dbReference type="PIRSF" id="PIRSF000102">
    <property type="entry name" value="Lac_mal_DH"/>
    <property type="match status" value="1"/>
</dbReference>
<dbReference type="InterPro" id="IPR036291">
    <property type="entry name" value="NAD(P)-bd_dom_sf"/>
</dbReference>
<dbReference type="GO" id="GO:0004459">
    <property type="term" value="F:L-lactate dehydrogenase (NAD+) activity"/>
    <property type="evidence" value="ECO:0007669"/>
    <property type="project" value="UniProtKB-UniRule"/>
</dbReference>
<evidence type="ECO:0000256" key="5">
    <source>
        <dbReference type="ARBA" id="ARBA00023027"/>
    </source>
</evidence>
<evidence type="ECO:0000256" key="3">
    <source>
        <dbReference type="ARBA" id="ARBA00012967"/>
    </source>
</evidence>
<feature type="domain" description="Lactate/malate dehydrogenase N-terminal" evidence="10">
    <location>
        <begin position="3"/>
        <end position="141"/>
    </location>
</feature>
<keyword evidence="4 9" id="KW-0560">Oxidoreductase</keyword>
<name>A0A429ZS66_9ENTE</name>
<dbReference type="SUPFAM" id="SSF56327">
    <property type="entry name" value="LDH C-terminal domain-like"/>
    <property type="match status" value="1"/>
</dbReference>
<dbReference type="InterPro" id="IPR001236">
    <property type="entry name" value="Lactate/malate_DH_N"/>
</dbReference>
<reference evidence="12 13" key="1">
    <citation type="submission" date="2017-05" db="EMBL/GenBank/DDBJ databases">
        <title>Vagococcus spp. assemblies.</title>
        <authorList>
            <person name="Gulvik C.A."/>
        </authorList>
    </citation>
    <scope>NUCLEOTIDE SEQUENCE [LARGE SCALE GENOMIC DNA]</scope>
    <source>
        <strain evidence="12 13">SS1995</strain>
    </source>
</reference>
<dbReference type="AlphaFoldDB" id="A0A429ZS66"/>
<dbReference type="Gene3D" id="3.40.50.720">
    <property type="entry name" value="NAD(P)-binding Rossmann-like Domain"/>
    <property type="match status" value="1"/>
</dbReference>
<dbReference type="PRINTS" id="PR00086">
    <property type="entry name" value="LLDHDRGNASE"/>
</dbReference>
<keyword evidence="13" id="KW-1185">Reference proteome</keyword>
<evidence type="ECO:0000256" key="9">
    <source>
        <dbReference type="RuleBase" id="RU003369"/>
    </source>
</evidence>
<dbReference type="PANTHER" id="PTHR43128:SF31">
    <property type="entry name" value="L-LACTATE DEHYDROGENASE"/>
    <property type="match status" value="1"/>
</dbReference>
<dbReference type="Pfam" id="PF02866">
    <property type="entry name" value="Ldh_1_C"/>
    <property type="match status" value="1"/>
</dbReference>
<dbReference type="PANTHER" id="PTHR43128">
    <property type="entry name" value="L-2-HYDROXYCARBOXYLATE DEHYDROGENASE (NAD(P)(+))"/>
    <property type="match status" value="1"/>
</dbReference>
<evidence type="ECO:0000256" key="8">
    <source>
        <dbReference type="PIRSR" id="PIRSR000102-3"/>
    </source>
</evidence>
<dbReference type="OrthoDB" id="9802969at2"/>
<dbReference type="EMBL" id="NGJS01000025">
    <property type="protein sequence ID" value="RST96566.1"/>
    <property type="molecule type" value="Genomic_DNA"/>
</dbReference>
<comment type="caution">
    <text evidence="12">The sequence shown here is derived from an EMBL/GenBank/DDBJ whole genome shotgun (WGS) entry which is preliminary data.</text>
</comment>
<dbReference type="NCBIfam" id="TIGR01771">
    <property type="entry name" value="L-LDH-NAD"/>
    <property type="match status" value="1"/>
</dbReference>
<evidence type="ECO:0000256" key="7">
    <source>
        <dbReference type="PIRSR" id="PIRSR000102-1"/>
    </source>
</evidence>
<protein>
    <recommendedName>
        <fullName evidence="3 6">L-lactate dehydrogenase</fullName>
        <ecNumber evidence="3 6">1.1.1.27</ecNumber>
    </recommendedName>
</protein>
<comment type="similarity">
    <text evidence="2">Belongs to the LDH/MDH superfamily. LDH family.</text>
</comment>
<keyword evidence="5 8" id="KW-0520">NAD</keyword>
<dbReference type="InterPro" id="IPR001557">
    <property type="entry name" value="L-lactate/malate_DH"/>
</dbReference>
<evidence type="ECO:0000313" key="12">
    <source>
        <dbReference type="EMBL" id="RST96566.1"/>
    </source>
</evidence>
<feature type="domain" description="Lactate/malate dehydrogenase C-terminal" evidence="11">
    <location>
        <begin position="144"/>
        <end position="300"/>
    </location>
</feature>
<evidence type="ECO:0000313" key="13">
    <source>
        <dbReference type="Proteomes" id="UP000287857"/>
    </source>
</evidence>
<dbReference type="InterPro" id="IPR022383">
    <property type="entry name" value="Lactate/malate_DH_C"/>
</dbReference>
<proteinExistence type="inferred from homology"/>
<organism evidence="12 13">
    <name type="scientific">Vagococcus vulneris</name>
    <dbReference type="NCBI Taxonomy" id="1977869"/>
    <lineage>
        <taxon>Bacteria</taxon>
        <taxon>Bacillati</taxon>
        <taxon>Bacillota</taxon>
        <taxon>Bacilli</taxon>
        <taxon>Lactobacillales</taxon>
        <taxon>Enterococcaceae</taxon>
        <taxon>Vagococcus</taxon>
    </lineage>
</organism>
<dbReference type="InterPro" id="IPR011304">
    <property type="entry name" value="L-lactate_DH"/>
</dbReference>
<gene>
    <name evidence="12" type="ORF">CBF37_10985</name>
</gene>
<dbReference type="CDD" id="cd05291">
    <property type="entry name" value="HicDH_like"/>
    <property type="match status" value="1"/>
</dbReference>
<evidence type="ECO:0000256" key="1">
    <source>
        <dbReference type="ARBA" id="ARBA00004843"/>
    </source>
</evidence>
<dbReference type="Pfam" id="PF00056">
    <property type="entry name" value="Ldh_1_N"/>
    <property type="match status" value="1"/>
</dbReference>
<dbReference type="GO" id="GO:0006089">
    <property type="term" value="P:lactate metabolic process"/>
    <property type="evidence" value="ECO:0007669"/>
    <property type="project" value="TreeGrafter"/>
</dbReference>
<dbReference type="InterPro" id="IPR015955">
    <property type="entry name" value="Lactate_DH/Glyco_Ohase_4_C"/>
</dbReference>
<dbReference type="UniPathway" id="UPA00554">
    <property type="reaction ID" value="UER00611"/>
</dbReference>
<accession>A0A429ZS66</accession>
<evidence type="ECO:0000256" key="4">
    <source>
        <dbReference type="ARBA" id="ARBA00023002"/>
    </source>
</evidence>
<feature type="active site" description="Proton acceptor" evidence="7">
    <location>
        <position position="174"/>
    </location>
</feature>
<feature type="binding site" evidence="8">
    <location>
        <position position="33"/>
    </location>
    <ligand>
        <name>NAD(+)</name>
        <dbReference type="ChEBI" id="CHEBI:57540"/>
    </ligand>
</feature>
<feature type="binding site" evidence="8">
    <location>
        <begin position="8"/>
        <end position="13"/>
    </location>
    <ligand>
        <name>NAD(+)</name>
        <dbReference type="ChEBI" id="CHEBI:57540"/>
    </ligand>
</feature>
<dbReference type="EC" id="1.1.1.27" evidence="3 6"/>
<dbReference type="RefSeq" id="WP_125984780.1">
    <property type="nucleotide sequence ID" value="NZ_NGJS01000025.1"/>
</dbReference>
<feature type="binding site" evidence="8">
    <location>
        <begin position="117"/>
        <end position="119"/>
    </location>
    <ligand>
        <name>NAD(+)</name>
        <dbReference type="ChEBI" id="CHEBI:57540"/>
    </ligand>
</feature>
<dbReference type="SUPFAM" id="SSF51735">
    <property type="entry name" value="NAD(P)-binding Rossmann-fold domains"/>
    <property type="match status" value="1"/>
</dbReference>
<dbReference type="GO" id="GO:0006096">
    <property type="term" value="P:glycolytic process"/>
    <property type="evidence" value="ECO:0007669"/>
    <property type="project" value="UniProtKB-UniRule"/>
</dbReference>